<keyword evidence="1" id="KW-0812">Transmembrane</keyword>
<gene>
    <name evidence="3" type="ORF">BD94_1148</name>
</gene>
<name>A0A077EE89_9FLAO</name>
<evidence type="ECO:0000313" key="3">
    <source>
        <dbReference type="EMBL" id="AIL44923.1"/>
    </source>
</evidence>
<feature type="transmembrane region" description="Helical" evidence="1">
    <location>
        <begin position="147"/>
        <end position="168"/>
    </location>
</feature>
<keyword evidence="3" id="KW-0418">Kinase</keyword>
<feature type="transmembrane region" description="Helical" evidence="1">
    <location>
        <begin position="25"/>
        <end position="46"/>
    </location>
</feature>
<keyword evidence="3" id="KW-0808">Transferase</keyword>
<reference evidence="3" key="2">
    <citation type="journal article" date="2015" name="Genome Biol. Evol.">
        <title>Complete Genome Sequence and Transcriptomic Analysis of the Novel Pathogen Elizabethkingia anophelis in Response to Oxidative Stress.</title>
        <authorList>
            <person name="Li Y."/>
            <person name="Liu Y."/>
            <person name="Chew S.C."/>
            <person name="Tay M."/>
            <person name="Salido M.M."/>
            <person name="Teo J."/>
            <person name="Lauro F.M."/>
            <person name="Givskov M."/>
            <person name="Yang L."/>
        </authorList>
    </citation>
    <scope>NUCLEOTIDE SEQUENCE</scope>
    <source>
        <strain evidence="3">NUHP1</strain>
    </source>
</reference>
<keyword evidence="1" id="KW-0472">Membrane</keyword>
<protein>
    <submittedName>
        <fullName evidence="3">Putative two-component system sensor protein, no kinase domain</fullName>
    </submittedName>
</protein>
<dbReference type="Proteomes" id="UP000028933">
    <property type="component" value="Chromosome"/>
</dbReference>
<dbReference type="InterPro" id="IPR050640">
    <property type="entry name" value="Bact_2-comp_sensor_kinase"/>
</dbReference>
<dbReference type="AlphaFoldDB" id="A0A077EE89"/>
<dbReference type="PANTHER" id="PTHR34220">
    <property type="entry name" value="SENSOR HISTIDINE KINASE YPDA"/>
    <property type="match status" value="1"/>
</dbReference>
<proteinExistence type="predicted"/>
<dbReference type="STRING" id="1338011.BD94_1148"/>
<evidence type="ECO:0000259" key="2">
    <source>
        <dbReference type="Pfam" id="PF06580"/>
    </source>
</evidence>
<reference evidence="3" key="1">
    <citation type="journal article" date="2013" name="Lancet">
        <title>First case of E anophelis outbreak in an intensive-care unit.</title>
        <authorList>
            <person name="Teo J."/>
            <person name="Tan S.Y."/>
            <person name="Tay M."/>
            <person name="Ding Y."/>
            <person name="Kjelleberg S."/>
            <person name="Givskov M."/>
            <person name="Lin R.T."/>
            <person name="Yang L."/>
        </authorList>
    </citation>
    <scope>NUCLEOTIDE SEQUENCE [LARGE SCALE GENOMIC DNA]</scope>
    <source>
        <strain evidence="3">NUHP1</strain>
    </source>
</reference>
<dbReference type="PANTHER" id="PTHR34220:SF7">
    <property type="entry name" value="SENSOR HISTIDINE KINASE YPDA"/>
    <property type="match status" value="1"/>
</dbReference>
<dbReference type="Gene3D" id="3.30.565.10">
    <property type="entry name" value="Histidine kinase-like ATPase, C-terminal domain"/>
    <property type="match status" value="1"/>
</dbReference>
<evidence type="ECO:0000313" key="4">
    <source>
        <dbReference type="Proteomes" id="UP000028933"/>
    </source>
</evidence>
<dbReference type="GO" id="GO:0000155">
    <property type="term" value="F:phosphorelay sensor kinase activity"/>
    <property type="evidence" value="ECO:0007669"/>
    <property type="project" value="InterPro"/>
</dbReference>
<dbReference type="HOGENOM" id="CLU_020473_1_0_10"/>
<feature type="domain" description="Signal transduction histidine kinase internal region" evidence="2">
    <location>
        <begin position="195"/>
        <end position="270"/>
    </location>
</feature>
<organism evidence="3 4">
    <name type="scientific">Elizabethkingia anophelis NUHP1</name>
    <dbReference type="NCBI Taxonomy" id="1338011"/>
    <lineage>
        <taxon>Bacteria</taxon>
        <taxon>Pseudomonadati</taxon>
        <taxon>Bacteroidota</taxon>
        <taxon>Flavobacteriia</taxon>
        <taxon>Flavobacteriales</taxon>
        <taxon>Weeksellaceae</taxon>
        <taxon>Elizabethkingia</taxon>
    </lineage>
</organism>
<evidence type="ECO:0000256" key="1">
    <source>
        <dbReference type="SAM" id="Phobius"/>
    </source>
</evidence>
<dbReference type="InterPro" id="IPR036890">
    <property type="entry name" value="HATPase_C_sf"/>
</dbReference>
<dbReference type="EMBL" id="CP007547">
    <property type="protein sequence ID" value="AIL44923.1"/>
    <property type="molecule type" value="Genomic_DNA"/>
</dbReference>
<dbReference type="eggNOG" id="COG2972">
    <property type="taxonomic scope" value="Bacteria"/>
</dbReference>
<feature type="transmembrane region" description="Helical" evidence="1">
    <location>
        <begin position="89"/>
        <end position="114"/>
    </location>
</feature>
<keyword evidence="1" id="KW-1133">Transmembrane helix</keyword>
<dbReference type="KEGG" id="eao:BD94_1148"/>
<sequence>MSNNYFLDKIATFDFDQFYTKKRRILFHSTMWLLFATFLLLSYILAYDIPPLHSLILTLRMTICNMAVFYTFFYILLPRIFEGGKIKAIVLLLLSIPFCIYFWMAITYLITLIYNNFGFDIPTGELKGVISKAAEQNFAQALSFRRVLSQIIIVISILSPFFFVKILFEIFRMYNRTLKLKEQKMKVELQNINMEKDFLKAQLNPHFLFNTLNNLYGLAIKKDNQTPEVILNLSEMMSYTLYESNTDKVSLDKELDFIKNYFELEKMRYPADNNIQINISNEGRNSGLYIAPLLTFSCIENAFKYGLRSSKEQFILLDIKTENNTFYFQLENDIEKINQGISVGGIGLENMRKRLVLLYPDQHELQIENTENRFKVTLKIVLEN</sequence>
<dbReference type="Pfam" id="PF06580">
    <property type="entry name" value="His_kinase"/>
    <property type="match status" value="1"/>
</dbReference>
<dbReference type="GO" id="GO:0016020">
    <property type="term" value="C:membrane"/>
    <property type="evidence" value="ECO:0007669"/>
    <property type="project" value="InterPro"/>
</dbReference>
<dbReference type="InterPro" id="IPR010559">
    <property type="entry name" value="Sig_transdc_His_kin_internal"/>
</dbReference>
<accession>A0A077EE89</accession>
<feature type="transmembrane region" description="Helical" evidence="1">
    <location>
        <begin position="52"/>
        <end position="77"/>
    </location>
</feature>